<dbReference type="RefSeq" id="WP_092914216.1">
    <property type="nucleotide sequence ID" value="NZ_FOXB01000065.1"/>
</dbReference>
<evidence type="ECO:0000313" key="2">
    <source>
        <dbReference type="Proteomes" id="UP000199227"/>
    </source>
</evidence>
<organism evidence="1 2">
    <name type="scientific">Hydrogenimonas thermophila</name>
    <dbReference type="NCBI Taxonomy" id="223786"/>
    <lineage>
        <taxon>Bacteria</taxon>
        <taxon>Pseudomonadati</taxon>
        <taxon>Campylobacterota</taxon>
        <taxon>Epsilonproteobacteria</taxon>
        <taxon>Campylobacterales</taxon>
        <taxon>Hydrogenimonadaceae</taxon>
        <taxon>Hydrogenimonas</taxon>
    </lineage>
</organism>
<dbReference type="STRING" id="223786.SAMN05216234_1652"/>
<protein>
    <submittedName>
        <fullName evidence="1">Uncharacterized protein</fullName>
    </submittedName>
</protein>
<gene>
    <name evidence="1" type="ORF">SAMN05216234_1652</name>
</gene>
<dbReference type="AlphaFoldDB" id="A0A1I5UNC4"/>
<dbReference type="EMBL" id="FOXB01000065">
    <property type="protein sequence ID" value="SFP96096.1"/>
    <property type="molecule type" value="Genomic_DNA"/>
</dbReference>
<sequence>MAKMGKKSRSFMRYSENYELIGDLEHFKGESKRVISEFMFRFEKDDRAVFYAENLNVKTQDELNEIKKELSEELRLAGFDGVLELHPTSDATSKSGHIHLWGGIDENIEKIVENYIKAHNLSNKEFLNYTNEDMNENTKHIFIKKLDKVIQKDFETNKKIEFKFEDFERESALKNSKKFDKKNDEFYELLKDVELTLAEFDAYIAELDERELEKLEELKSAGEDVKIVTEAEDLSDFSLSIAEKMLEEFGEYLQC</sequence>
<evidence type="ECO:0000313" key="1">
    <source>
        <dbReference type="EMBL" id="SFP96096.1"/>
    </source>
</evidence>
<keyword evidence="2" id="KW-1185">Reference proteome</keyword>
<proteinExistence type="predicted"/>
<reference evidence="1 2" key="1">
    <citation type="submission" date="2016-10" db="EMBL/GenBank/DDBJ databases">
        <authorList>
            <person name="de Groot N.N."/>
        </authorList>
    </citation>
    <scope>NUCLEOTIDE SEQUENCE [LARGE SCALE GENOMIC DNA]</scope>
    <source>
        <strain evidence="1 2">EP1-55-1</strain>
    </source>
</reference>
<name>A0A1I5UNC4_9BACT</name>
<accession>A0A1I5UNC4</accession>
<dbReference type="Proteomes" id="UP000199227">
    <property type="component" value="Unassembled WGS sequence"/>
</dbReference>